<sequence>MKVRVSGHDIIRGESSQASVTTRLYHATANKPASQQQSALSIHWGHSATTAITTALSLACGSLSHCSSLAANMQPVFIYLIGVVSYVAAFSDNTLSVRDGGVNCSAPKDWGTCEGQEEAWHFNEEEGRCRFFVYSGCGGNSNRFSTRKECEKACEGNYCQDLDCPTSCSTTTDADGCEVCVCTEEQAAAVCSQPMARGYCRALYFKWAWSQESGSCESFVVANVAVETWTTRE</sequence>
<dbReference type="Pfam" id="PF00014">
    <property type="entry name" value="Kunitz_BPTI"/>
    <property type="match status" value="2"/>
</dbReference>
<evidence type="ECO:0000256" key="2">
    <source>
        <dbReference type="ARBA" id="ARBA00022900"/>
    </source>
</evidence>
<evidence type="ECO:0000313" key="5">
    <source>
        <dbReference type="EMBL" id="KAK8402351.1"/>
    </source>
</evidence>
<organism evidence="5 6">
    <name type="scientific">Scylla paramamosain</name>
    <name type="common">Mud crab</name>
    <dbReference type="NCBI Taxonomy" id="85552"/>
    <lineage>
        <taxon>Eukaryota</taxon>
        <taxon>Metazoa</taxon>
        <taxon>Ecdysozoa</taxon>
        <taxon>Arthropoda</taxon>
        <taxon>Crustacea</taxon>
        <taxon>Multicrustacea</taxon>
        <taxon>Malacostraca</taxon>
        <taxon>Eumalacostraca</taxon>
        <taxon>Eucarida</taxon>
        <taxon>Decapoda</taxon>
        <taxon>Pleocyemata</taxon>
        <taxon>Brachyura</taxon>
        <taxon>Eubrachyura</taxon>
        <taxon>Portunoidea</taxon>
        <taxon>Portunidae</taxon>
        <taxon>Portuninae</taxon>
        <taxon>Scylla</taxon>
    </lineage>
</organism>
<protein>
    <recommendedName>
        <fullName evidence="4">BPTI/Kunitz inhibitor domain-containing protein</fullName>
    </recommendedName>
</protein>
<dbReference type="SMART" id="SM00131">
    <property type="entry name" value="KU"/>
    <property type="match status" value="1"/>
</dbReference>
<evidence type="ECO:0000259" key="4">
    <source>
        <dbReference type="PROSITE" id="PS50279"/>
    </source>
</evidence>
<dbReference type="PRINTS" id="PR00759">
    <property type="entry name" value="BASICPTASE"/>
</dbReference>
<keyword evidence="2" id="KW-0722">Serine protease inhibitor</keyword>
<dbReference type="EMBL" id="JARAKH010000007">
    <property type="protein sequence ID" value="KAK8402351.1"/>
    <property type="molecule type" value="Genomic_DNA"/>
</dbReference>
<keyword evidence="1" id="KW-0646">Protease inhibitor</keyword>
<comment type="caution">
    <text evidence="5">The sequence shown here is derived from an EMBL/GenBank/DDBJ whole genome shotgun (WGS) entry which is preliminary data.</text>
</comment>
<dbReference type="PROSITE" id="PS00280">
    <property type="entry name" value="BPTI_KUNITZ_1"/>
    <property type="match status" value="1"/>
</dbReference>
<dbReference type="Proteomes" id="UP001487740">
    <property type="component" value="Unassembled WGS sequence"/>
</dbReference>
<keyword evidence="6" id="KW-1185">Reference proteome</keyword>
<dbReference type="SUPFAM" id="SSF57362">
    <property type="entry name" value="BPTI-like"/>
    <property type="match status" value="2"/>
</dbReference>
<feature type="domain" description="BPTI/Kunitz inhibitor" evidence="4">
    <location>
        <begin position="104"/>
        <end position="154"/>
    </location>
</feature>
<dbReference type="PANTHER" id="PTHR10083:SF374">
    <property type="entry name" value="BPTI_KUNITZ INHIBITOR DOMAIN-CONTAINING PROTEIN"/>
    <property type="match status" value="1"/>
</dbReference>
<dbReference type="PROSITE" id="PS50279">
    <property type="entry name" value="BPTI_KUNITZ_2"/>
    <property type="match status" value="1"/>
</dbReference>
<dbReference type="GO" id="GO:0005615">
    <property type="term" value="C:extracellular space"/>
    <property type="evidence" value="ECO:0007669"/>
    <property type="project" value="TreeGrafter"/>
</dbReference>
<dbReference type="AlphaFoldDB" id="A0AAW0UTM6"/>
<gene>
    <name evidence="5" type="ORF">O3P69_000638</name>
</gene>
<accession>A0AAW0UTM6</accession>
<evidence type="ECO:0000313" key="6">
    <source>
        <dbReference type="Proteomes" id="UP001487740"/>
    </source>
</evidence>
<dbReference type="GO" id="GO:0004867">
    <property type="term" value="F:serine-type endopeptidase inhibitor activity"/>
    <property type="evidence" value="ECO:0007669"/>
    <property type="project" value="UniProtKB-KW"/>
</dbReference>
<evidence type="ECO:0000256" key="3">
    <source>
        <dbReference type="ARBA" id="ARBA00023157"/>
    </source>
</evidence>
<dbReference type="CDD" id="cd00109">
    <property type="entry name" value="Kunitz-type"/>
    <property type="match status" value="2"/>
</dbReference>
<dbReference type="InterPro" id="IPR036880">
    <property type="entry name" value="Kunitz_BPTI_sf"/>
</dbReference>
<proteinExistence type="predicted"/>
<dbReference type="InterPro" id="IPR020901">
    <property type="entry name" value="Prtase_inh_Kunz-CS"/>
</dbReference>
<keyword evidence="3" id="KW-1015">Disulfide bond</keyword>
<reference evidence="5 6" key="1">
    <citation type="submission" date="2023-03" db="EMBL/GenBank/DDBJ databases">
        <title>High-quality genome of Scylla paramamosain provides insights in environmental adaptation.</title>
        <authorList>
            <person name="Zhang L."/>
        </authorList>
    </citation>
    <scope>NUCLEOTIDE SEQUENCE [LARGE SCALE GENOMIC DNA]</scope>
    <source>
        <strain evidence="5">LZ_2023a</strain>
        <tissue evidence="5">Muscle</tissue>
    </source>
</reference>
<name>A0AAW0UTM6_SCYPA</name>
<dbReference type="PANTHER" id="PTHR10083">
    <property type="entry name" value="KUNITZ-TYPE PROTEASE INHIBITOR-RELATED"/>
    <property type="match status" value="1"/>
</dbReference>
<evidence type="ECO:0000256" key="1">
    <source>
        <dbReference type="ARBA" id="ARBA00022690"/>
    </source>
</evidence>
<dbReference type="InterPro" id="IPR002223">
    <property type="entry name" value="Kunitz_BPTI"/>
</dbReference>
<dbReference type="Gene3D" id="4.10.410.10">
    <property type="entry name" value="Pancreatic trypsin inhibitor Kunitz domain"/>
    <property type="match status" value="2"/>
</dbReference>
<dbReference type="InterPro" id="IPR050098">
    <property type="entry name" value="TFPI/VKTCI-like"/>
</dbReference>